<dbReference type="SMART" id="SM00448">
    <property type="entry name" value="REC"/>
    <property type="match status" value="1"/>
</dbReference>
<protein>
    <submittedName>
        <fullName evidence="3">Response regulator receiver protein</fullName>
    </submittedName>
</protein>
<dbReference type="PROSITE" id="PS50110">
    <property type="entry name" value="RESPONSE_REGULATORY"/>
    <property type="match status" value="1"/>
</dbReference>
<evidence type="ECO:0000256" key="1">
    <source>
        <dbReference type="PROSITE-ProRule" id="PRU00169"/>
    </source>
</evidence>
<dbReference type="InterPro" id="IPR001789">
    <property type="entry name" value="Sig_transdc_resp-reg_receiver"/>
</dbReference>
<dbReference type="EMBL" id="CP010429">
    <property type="protein sequence ID" value="AKD57027.1"/>
    <property type="molecule type" value="Genomic_DNA"/>
</dbReference>
<name>A0A0E3V8S7_9BACT</name>
<dbReference type="Pfam" id="PF00072">
    <property type="entry name" value="Response_reg"/>
    <property type="match status" value="1"/>
</dbReference>
<proteinExistence type="predicted"/>
<gene>
    <name evidence="3" type="ORF">SD10_21140</name>
</gene>
<dbReference type="Proteomes" id="UP000033054">
    <property type="component" value="Chromosome"/>
</dbReference>
<sequence length="156" mass="18373">MSKATTRQKRKSNRLPILVIEDNADQWLIIRAVLNQCFPEVEPTWLNHTMQVRSYVDAQMRDNAKLPLLILMDLYLPTRSEGLDLLEFIKTHPTYRKMPVVVLSSSAAHEDMELAYGFSIASYIIKPGSFHDWLNCFYTFRRYWWDTVSLPLRYEA</sequence>
<feature type="domain" description="Response regulatory" evidence="2">
    <location>
        <begin position="16"/>
        <end position="141"/>
    </location>
</feature>
<feature type="modified residue" description="4-aspartylphosphate" evidence="1">
    <location>
        <position position="73"/>
    </location>
</feature>
<dbReference type="RefSeq" id="WP_046576532.1">
    <property type="nucleotide sequence ID" value="NZ_CP010429.1"/>
</dbReference>
<dbReference type="InterPro" id="IPR011006">
    <property type="entry name" value="CheY-like_superfamily"/>
</dbReference>
<dbReference type="AlphaFoldDB" id="A0A0E3V8S7"/>
<dbReference type="GO" id="GO:0000160">
    <property type="term" value="P:phosphorelay signal transduction system"/>
    <property type="evidence" value="ECO:0007669"/>
    <property type="project" value="InterPro"/>
</dbReference>
<keyword evidence="4" id="KW-1185">Reference proteome</keyword>
<reference evidence="3 4" key="1">
    <citation type="journal article" date="2014" name="Curr. Microbiol.">
        <title>Spirosoma radiotolerans sp. nov., a gamma-radiation-resistant bacterium isolated from gamma ray-irradiated soil.</title>
        <authorList>
            <person name="Lee J.J."/>
            <person name="Srinivasan S."/>
            <person name="Lim S."/>
            <person name="Joe M."/>
            <person name="Im S."/>
            <person name="Bae S.I."/>
            <person name="Park K.R."/>
            <person name="Han J.H."/>
            <person name="Park S.H."/>
            <person name="Joo B.M."/>
            <person name="Park S.J."/>
            <person name="Kim M.K."/>
        </authorList>
    </citation>
    <scope>NUCLEOTIDE SEQUENCE [LARGE SCALE GENOMIC DNA]</scope>
    <source>
        <strain evidence="3 4">DG5A</strain>
    </source>
</reference>
<accession>A0A0E3V8S7</accession>
<evidence type="ECO:0000313" key="3">
    <source>
        <dbReference type="EMBL" id="AKD57027.1"/>
    </source>
</evidence>
<dbReference type="PANTHER" id="PTHR44520">
    <property type="entry name" value="RESPONSE REGULATOR RCP1-RELATED"/>
    <property type="match status" value="1"/>
</dbReference>
<dbReference type="OrthoDB" id="958605at2"/>
<evidence type="ECO:0000259" key="2">
    <source>
        <dbReference type="PROSITE" id="PS50110"/>
    </source>
</evidence>
<evidence type="ECO:0000313" key="4">
    <source>
        <dbReference type="Proteomes" id="UP000033054"/>
    </source>
</evidence>
<dbReference type="Gene3D" id="3.40.50.2300">
    <property type="match status" value="1"/>
</dbReference>
<dbReference type="HOGENOM" id="CLU_000445_69_17_10"/>
<dbReference type="InterPro" id="IPR052893">
    <property type="entry name" value="TCS_response_regulator"/>
</dbReference>
<organism evidence="3 4">
    <name type="scientific">Spirosoma radiotolerans</name>
    <dbReference type="NCBI Taxonomy" id="1379870"/>
    <lineage>
        <taxon>Bacteria</taxon>
        <taxon>Pseudomonadati</taxon>
        <taxon>Bacteroidota</taxon>
        <taxon>Cytophagia</taxon>
        <taxon>Cytophagales</taxon>
        <taxon>Cytophagaceae</taxon>
        <taxon>Spirosoma</taxon>
    </lineage>
</organism>
<dbReference type="STRING" id="1379870.SD10_21140"/>
<dbReference type="PATRIC" id="fig|1379870.5.peg.4560"/>
<keyword evidence="1" id="KW-0597">Phosphoprotein</keyword>
<dbReference type="KEGG" id="srd:SD10_21140"/>
<dbReference type="SUPFAM" id="SSF52172">
    <property type="entry name" value="CheY-like"/>
    <property type="match status" value="1"/>
</dbReference>